<evidence type="ECO:0000256" key="5">
    <source>
        <dbReference type="ARBA" id="ARBA00023136"/>
    </source>
</evidence>
<comment type="subcellular location">
    <subcellularLocation>
        <location evidence="1">Membrane</location>
        <topology evidence="1">Multi-pass membrane protein</topology>
    </subcellularLocation>
</comment>
<dbReference type="Gene3D" id="1.20.1070.10">
    <property type="entry name" value="Rhodopsin 7-helix transmembrane proteins"/>
    <property type="match status" value="1"/>
</dbReference>
<dbReference type="Proteomes" id="UP001652642">
    <property type="component" value="Chromosome 4"/>
</dbReference>
<feature type="transmembrane region" description="Helical" evidence="9">
    <location>
        <begin position="134"/>
        <end position="161"/>
    </location>
</feature>
<feature type="transmembrane region" description="Helical" evidence="9">
    <location>
        <begin position="209"/>
        <end position="228"/>
    </location>
</feature>
<accession>A0ABM5GDE4</accession>
<protein>
    <submittedName>
        <fullName evidence="12">Mas-related G-protein coupled receptor member A1-like</fullName>
    </submittedName>
</protein>
<evidence type="ECO:0000313" key="12">
    <source>
        <dbReference type="RefSeq" id="XP_072855670.1"/>
    </source>
</evidence>
<proteinExistence type="predicted"/>
<dbReference type="PANTHER" id="PTHR11334:SF69">
    <property type="entry name" value="G-PROTEIN COUPLED RECEPTORS FAMILY 1 PROFILE DOMAIN-CONTAINING PROTEIN"/>
    <property type="match status" value="1"/>
</dbReference>
<dbReference type="InterPro" id="IPR000276">
    <property type="entry name" value="GPCR_Rhodpsn"/>
</dbReference>
<keyword evidence="4" id="KW-0297">G-protein coupled receptor</keyword>
<feature type="region of interest" description="Disordered" evidence="8">
    <location>
        <begin position="22"/>
        <end position="53"/>
    </location>
</feature>
<dbReference type="SUPFAM" id="SSF81321">
    <property type="entry name" value="Family A G protein-coupled receptor-like"/>
    <property type="match status" value="1"/>
</dbReference>
<evidence type="ECO:0000256" key="9">
    <source>
        <dbReference type="SAM" id="Phobius"/>
    </source>
</evidence>
<reference evidence="12" key="1">
    <citation type="submission" date="2025-08" db="UniProtKB">
        <authorList>
            <consortium name="RefSeq"/>
        </authorList>
    </citation>
    <scope>IDENTIFICATION</scope>
</reference>
<keyword evidence="7" id="KW-0807">Transducer</keyword>
<feature type="domain" description="G-protein coupled receptors family 1 profile" evidence="10">
    <location>
        <begin position="111"/>
        <end position="334"/>
    </location>
</feature>
<feature type="transmembrane region" description="Helical" evidence="9">
    <location>
        <begin position="315"/>
        <end position="337"/>
    </location>
</feature>
<dbReference type="PRINTS" id="PR02108">
    <property type="entry name" value="MRGPCRFAMILY"/>
</dbReference>
<dbReference type="InterPro" id="IPR017452">
    <property type="entry name" value="GPCR_Rhodpsn_7TM"/>
</dbReference>
<evidence type="ECO:0000256" key="7">
    <source>
        <dbReference type="ARBA" id="ARBA00023224"/>
    </source>
</evidence>
<dbReference type="Pfam" id="PF00001">
    <property type="entry name" value="7tm_1"/>
    <property type="match status" value="1"/>
</dbReference>
<dbReference type="GeneID" id="110071015"/>
<dbReference type="PRINTS" id="PR00237">
    <property type="entry name" value="GPCRRHODOPSN"/>
</dbReference>
<gene>
    <name evidence="12" type="primary">LOC110071015</name>
</gene>
<name>A0ABM5GDE4_9SAUR</name>
<evidence type="ECO:0000259" key="10">
    <source>
        <dbReference type="PROSITE" id="PS50262"/>
    </source>
</evidence>
<feature type="transmembrane region" description="Helical" evidence="9">
    <location>
        <begin position="281"/>
        <end position="309"/>
    </location>
</feature>
<evidence type="ECO:0000256" key="2">
    <source>
        <dbReference type="ARBA" id="ARBA00022692"/>
    </source>
</evidence>
<evidence type="ECO:0000256" key="3">
    <source>
        <dbReference type="ARBA" id="ARBA00022989"/>
    </source>
</evidence>
<evidence type="ECO:0000256" key="4">
    <source>
        <dbReference type="ARBA" id="ARBA00023040"/>
    </source>
</evidence>
<organism evidence="11 12">
    <name type="scientific">Pogona vitticeps</name>
    <name type="common">central bearded dragon</name>
    <dbReference type="NCBI Taxonomy" id="103695"/>
    <lineage>
        <taxon>Eukaryota</taxon>
        <taxon>Metazoa</taxon>
        <taxon>Chordata</taxon>
        <taxon>Craniata</taxon>
        <taxon>Vertebrata</taxon>
        <taxon>Euteleostomi</taxon>
        <taxon>Lepidosauria</taxon>
        <taxon>Squamata</taxon>
        <taxon>Bifurcata</taxon>
        <taxon>Unidentata</taxon>
        <taxon>Episquamata</taxon>
        <taxon>Toxicofera</taxon>
        <taxon>Iguania</taxon>
        <taxon>Acrodonta</taxon>
        <taxon>Agamidae</taxon>
        <taxon>Amphibolurinae</taxon>
        <taxon>Pogona</taxon>
    </lineage>
</organism>
<evidence type="ECO:0000256" key="6">
    <source>
        <dbReference type="ARBA" id="ARBA00023170"/>
    </source>
</evidence>
<keyword evidence="6" id="KW-0675">Receptor</keyword>
<evidence type="ECO:0000256" key="8">
    <source>
        <dbReference type="SAM" id="MobiDB-lite"/>
    </source>
</evidence>
<feature type="transmembrane region" description="Helical" evidence="9">
    <location>
        <begin position="100"/>
        <end position="122"/>
    </location>
</feature>
<dbReference type="RefSeq" id="XP_072855670.1">
    <property type="nucleotide sequence ID" value="XM_072999569.1"/>
</dbReference>
<feature type="transmembrane region" description="Helical" evidence="9">
    <location>
        <begin position="248"/>
        <end position="269"/>
    </location>
</feature>
<keyword evidence="3 9" id="KW-1133">Transmembrane helix</keyword>
<sequence length="370" mass="41393">MGLPKRPEMEYEDLVVEQEVQIPFDPDADIQNRTDSPGRSHPKSAIPNNVIEDKTPIPYGGIISGNSSNRSSVNESIELGHRVNATDYFGTLSQTITNSFIFIICLGGLVGNGMVIWLLGFYITSTSNSFTTYILNLCIADFEVLVCLLGTAIFGFGITLYGPIDLLYLFSTLFIFTYYARQFLLAAISLESCTAVLFPLWHRCHRPPYLPALVCPLIWALSFLLSDIHFSLLQTTSFRHSPLPYQSILNVLFYTAVMVISTLTLFIHFCCKTNQCQRGKLITSILLVLLVSFILSLPLNVIGIIYFCVHPPRKLMLVGFACSSLNSSLNPLIYFLIGGKQKNGQYKVTMKDALQMVFKEEGDNFGRRTT</sequence>
<keyword evidence="2 9" id="KW-0812">Transmembrane</keyword>
<keyword evidence="5 9" id="KW-0472">Membrane</keyword>
<dbReference type="InterPro" id="IPR026234">
    <property type="entry name" value="MRGPCRFAMILY"/>
</dbReference>
<dbReference type="PANTHER" id="PTHR11334">
    <property type="entry name" value="MAS-RELATED G-PROTEIN COUPLED RECEPTOR"/>
    <property type="match status" value="1"/>
</dbReference>
<dbReference type="PROSITE" id="PS50262">
    <property type="entry name" value="G_PROTEIN_RECEP_F1_2"/>
    <property type="match status" value="1"/>
</dbReference>
<evidence type="ECO:0000256" key="1">
    <source>
        <dbReference type="ARBA" id="ARBA00004141"/>
    </source>
</evidence>
<keyword evidence="11" id="KW-1185">Reference proteome</keyword>
<evidence type="ECO:0000313" key="11">
    <source>
        <dbReference type="Proteomes" id="UP001652642"/>
    </source>
</evidence>